<protein>
    <submittedName>
        <fullName evidence="1">Uncharacterized protein</fullName>
    </submittedName>
</protein>
<proteinExistence type="predicted"/>
<evidence type="ECO:0000313" key="1">
    <source>
        <dbReference type="EMBL" id="MBB3943817.1"/>
    </source>
</evidence>
<dbReference type="RefSeq" id="WP_183942120.1">
    <property type="nucleotide sequence ID" value="NZ_BAABBG010000022.1"/>
</dbReference>
<accession>A0A840B3T3</accession>
<name>A0A840B3T3_9SPHN</name>
<comment type="caution">
    <text evidence="1">The sequence shown here is derived from an EMBL/GenBank/DDBJ whole genome shotgun (WGS) entry which is preliminary data.</text>
</comment>
<dbReference type="Proteomes" id="UP000581447">
    <property type="component" value="Unassembled WGS sequence"/>
</dbReference>
<dbReference type="EMBL" id="JACIEA010000003">
    <property type="protein sequence ID" value="MBB3943817.1"/>
    <property type="molecule type" value="Genomic_DNA"/>
</dbReference>
<gene>
    <name evidence="1" type="ORF">GGR91_002081</name>
</gene>
<dbReference type="AlphaFoldDB" id="A0A840B3T3"/>
<organism evidence="1 2">
    <name type="scientific">Sphingorhabdus rigui</name>
    <dbReference type="NCBI Taxonomy" id="1282858"/>
    <lineage>
        <taxon>Bacteria</taxon>
        <taxon>Pseudomonadati</taxon>
        <taxon>Pseudomonadota</taxon>
        <taxon>Alphaproteobacteria</taxon>
        <taxon>Sphingomonadales</taxon>
        <taxon>Sphingomonadaceae</taxon>
        <taxon>Sphingorhabdus</taxon>
    </lineage>
</organism>
<sequence>MCKVSIPTQYPETVLAILEAYLGGNSSKLTLKEAVRKLDLHARCEDDPAFAAAGLITNHISEQLPKWATQGEHGRALALEWNVRIPTNRLIDPTLVCTVRWTTEGKGFYWPIEFWLTYIDGFHVEILTARSPDIQGVRDLVIAVAPAGEDRRAIALELMEGLWHNMMEATGAMWASWLEDGLVDAVAGHDLAVQMTNGATARIPSVLVGDAALEVFTREEINQLDRPAMLSLAHLLRNRLAKAGPPPTHDELEGIRELLTEHLFAIDFKYAAKNGGGNEKSIYPNVT</sequence>
<evidence type="ECO:0000313" key="2">
    <source>
        <dbReference type="Proteomes" id="UP000581447"/>
    </source>
</evidence>
<reference evidence="1 2" key="1">
    <citation type="submission" date="2020-08" db="EMBL/GenBank/DDBJ databases">
        <title>Genomic Encyclopedia of Type Strains, Phase IV (KMG-IV): sequencing the most valuable type-strain genomes for metagenomic binning, comparative biology and taxonomic classification.</title>
        <authorList>
            <person name="Goeker M."/>
        </authorList>
    </citation>
    <scope>NUCLEOTIDE SEQUENCE [LARGE SCALE GENOMIC DNA]</scope>
    <source>
        <strain evidence="1 2">DSM 29050</strain>
    </source>
</reference>
<keyword evidence="2" id="KW-1185">Reference proteome</keyword>